<feature type="transmembrane region" description="Helical" evidence="6">
    <location>
        <begin position="434"/>
        <end position="458"/>
    </location>
</feature>
<feature type="transmembrane region" description="Helical" evidence="6">
    <location>
        <begin position="249"/>
        <end position="268"/>
    </location>
</feature>
<organism evidence="7 8">
    <name type="scientific">Flavobacterium anhuiense</name>
    <dbReference type="NCBI Taxonomy" id="459526"/>
    <lineage>
        <taxon>Bacteria</taxon>
        <taxon>Pseudomonadati</taxon>
        <taxon>Bacteroidota</taxon>
        <taxon>Flavobacteriia</taxon>
        <taxon>Flavobacteriales</taxon>
        <taxon>Flavobacteriaceae</taxon>
        <taxon>Flavobacterium</taxon>
    </lineage>
</organism>
<dbReference type="InterPro" id="IPR050833">
    <property type="entry name" value="Poly_Biosynth_Transport"/>
</dbReference>
<name>A0A444VWC3_9FLAO</name>
<evidence type="ECO:0000256" key="6">
    <source>
        <dbReference type="SAM" id="Phobius"/>
    </source>
</evidence>
<keyword evidence="2" id="KW-1003">Cell membrane</keyword>
<feature type="transmembrane region" description="Helical" evidence="6">
    <location>
        <begin position="329"/>
        <end position="351"/>
    </location>
</feature>
<dbReference type="OrthoDB" id="1495589at2"/>
<feature type="transmembrane region" description="Helical" evidence="6">
    <location>
        <begin position="50"/>
        <end position="69"/>
    </location>
</feature>
<protein>
    <submittedName>
        <fullName evidence="7">Polysaccharide biosynthesis protein</fullName>
    </submittedName>
</protein>
<dbReference type="PANTHER" id="PTHR30250">
    <property type="entry name" value="PST FAMILY PREDICTED COLANIC ACID TRANSPORTER"/>
    <property type="match status" value="1"/>
</dbReference>
<evidence type="ECO:0000256" key="2">
    <source>
        <dbReference type="ARBA" id="ARBA00022475"/>
    </source>
</evidence>
<dbReference type="PANTHER" id="PTHR30250:SF11">
    <property type="entry name" value="O-ANTIGEN TRANSPORTER-RELATED"/>
    <property type="match status" value="1"/>
</dbReference>
<dbReference type="Proteomes" id="UP000290433">
    <property type="component" value="Unassembled WGS sequence"/>
</dbReference>
<gene>
    <name evidence="7" type="ORF">NU08_3070</name>
</gene>
<feature type="transmembrane region" description="Helical" evidence="6">
    <location>
        <begin position="9"/>
        <end position="30"/>
    </location>
</feature>
<feature type="transmembrane region" description="Helical" evidence="6">
    <location>
        <begin position="119"/>
        <end position="142"/>
    </location>
</feature>
<dbReference type="RefSeq" id="WP_129747941.1">
    <property type="nucleotide sequence ID" value="NZ_JUIV01000012.1"/>
</dbReference>
<evidence type="ECO:0000256" key="3">
    <source>
        <dbReference type="ARBA" id="ARBA00022692"/>
    </source>
</evidence>
<dbReference type="Pfam" id="PF01943">
    <property type="entry name" value="Polysacc_synt"/>
    <property type="match status" value="1"/>
</dbReference>
<keyword evidence="5 6" id="KW-0472">Membrane</keyword>
<feature type="transmembrane region" description="Helical" evidence="6">
    <location>
        <begin position="358"/>
        <end position="377"/>
    </location>
</feature>
<dbReference type="EMBL" id="JUIV01000012">
    <property type="protein sequence ID" value="RYJ37856.1"/>
    <property type="molecule type" value="Genomic_DNA"/>
</dbReference>
<comment type="caution">
    <text evidence="7">The sequence shown here is derived from an EMBL/GenBank/DDBJ whole genome shotgun (WGS) entry which is preliminary data.</text>
</comment>
<evidence type="ECO:0000256" key="1">
    <source>
        <dbReference type="ARBA" id="ARBA00004651"/>
    </source>
</evidence>
<evidence type="ECO:0000313" key="8">
    <source>
        <dbReference type="Proteomes" id="UP000290433"/>
    </source>
</evidence>
<feature type="transmembrane region" description="Helical" evidence="6">
    <location>
        <begin position="179"/>
        <end position="197"/>
    </location>
</feature>
<sequence>MSQKLVKNTIYYSIGEIVPRIVSFLLLPILTKYLTANEYGIVSYTNSVMTFVFVIAALSLNTFVLRHYYSVKDENSKKELIGSIFLFIFGFNCFLVVLQMVFFPILIDVFSINIPFKPYFQLAILNNFFDVISIIPLVLYRVKENAKGFLMLSLSRTLLQFLMVYVFVVICNQGLLGSYYARLVINVPYMFVYFYMIYKNSIFKINFKLIKEALHFTLPILPGSLAFLFVSLSDRVILERYISLDQLGVFSVAITLATVLNIVIQALYKTFEPILFKEYFNENFQETNLRLYKFYLLALFAGAFGTSIFSKEFFAIATSGAFKEGYKLVPFFIVSVVIAGINTYLNILMIANKKQKMVSFISIISAVISVVLNLILIPHYGCYGAIIASAASFLFSNIIFQCHTIITKKYIITQGILILQIVLVPLLYDELFNFSILANLIFKIIIFISFVFLCFKFFNIDLNFFKVIFAKDRVNFK</sequence>
<keyword evidence="3 6" id="KW-0812">Transmembrane</keyword>
<feature type="transmembrane region" description="Helical" evidence="6">
    <location>
        <begin position="81"/>
        <end position="107"/>
    </location>
</feature>
<proteinExistence type="predicted"/>
<feature type="transmembrane region" description="Helical" evidence="6">
    <location>
        <begin position="383"/>
        <end position="403"/>
    </location>
</feature>
<evidence type="ECO:0000256" key="4">
    <source>
        <dbReference type="ARBA" id="ARBA00022989"/>
    </source>
</evidence>
<dbReference type="GO" id="GO:0005886">
    <property type="term" value="C:plasma membrane"/>
    <property type="evidence" value="ECO:0007669"/>
    <property type="project" value="UniProtKB-SubCell"/>
</dbReference>
<feature type="transmembrane region" description="Helical" evidence="6">
    <location>
        <begin position="209"/>
        <end position="229"/>
    </location>
</feature>
<evidence type="ECO:0000256" key="5">
    <source>
        <dbReference type="ARBA" id="ARBA00023136"/>
    </source>
</evidence>
<feature type="transmembrane region" description="Helical" evidence="6">
    <location>
        <begin position="410"/>
        <end position="428"/>
    </location>
</feature>
<comment type="subcellular location">
    <subcellularLocation>
        <location evidence="1">Cell membrane</location>
        <topology evidence="1">Multi-pass membrane protein</topology>
    </subcellularLocation>
</comment>
<feature type="transmembrane region" description="Helical" evidence="6">
    <location>
        <begin position="149"/>
        <end position="167"/>
    </location>
</feature>
<keyword evidence="4 6" id="KW-1133">Transmembrane helix</keyword>
<dbReference type="AlphaFoldDB" id="A0A444VWC3"/>
<dbReference type="InterPro" id="IPR002797">
    <property type="entry name" value="Polysacc_synth"/>
</dbReference>
<accession>A0A444VWC3</accession>
<feature type="transmembrane region" description="Helical" evidence="6">
    <location>
        <begin position="289"/>
        <end position="309"/>
    </location>
</feature>
<reference evidence="7 8" key="1">
    <citation type="submission" date="2014-12" db="EMBL/GenBank/DDBJ databases">
        <title>Genome sequence of Flavobacterium anhuiense RCM74.</title>
        <authorList>
            <person name="Kim J.F."/>
            <person name="Song J.Y."/>
            <person name="Kwak M.-J."/>
            <person name="Lee S.-W."/>
        </authorList>
    </citation>
    <scope>NUCLEOTIDE SEQUENCE [LARGE SCALE GENOMIC DNA]</scope>
    <source>
        <strain evidence="7 8">RCM74</strain>
    </source>
</reference>
<evidence type="ECO:0000313" key="7">
    <source>
        <dbReference type="EMBL" id="RYJ37856.1"/>
    </source>
</evidence>